<dbReference type="CDD" id="cd00051">
    <property type="entry name" value="EFh"/>
    <property type="match status" value="1"/>
</dbReference>
<dbReference type="InterPro" id="IPR039647">
    <property type="entry name" value="EF_hand_pair_protein_CML-like"/>
</dbReference>
<evidence type="ECO:0000256" key="1">
    <source>
        <dbReference type="ARBA" id="ARBA00003291"/>
    </source>
</evidence>
<evidence type="ECO:0000256" key="4">
    <source>
        <dbReference type="ARBA" id="ARBA00022837"/>
    </source>
</evidence>
<dbReference type="PANTHER" id="PTHR10891">
    <property type="entry name" value="EF-HAND CALCIUM-BINDING DOMAIN CONTAINING PROTEIN"/>
    <property type="match status" value="1"/>
</dbReference>
<dbReference type="InterPro" id="IPR002048">
    <property type="entry name" value="EF_hand_dom"/>
</dbReference>
<dbReference type="Pfam" id="PF13499">
    <property type="entry name" value="EF-hand_7"/>
    <property type="match status" value="2"/>
</dbReference>
<dbReference type="GO" id="GO:0005737">
    <property type="term" value="C:cytoplasm"/>
    <property type="evidence" value="ECO:0007669"/>
    <property type="project" value="UniProtKB-ARBA"/>
</dbReference>
<name>A0A2P2P2Y0_RHIMU</name>
<dbReference type="InterPro" id="IPR011992">
    <property type="entry name" value="EF-hand-dom_pair"/>
</dbReference>
<sequence length="185" mass="21235">MASISFLEFQYKLSRNKYLRKPSRLLSARGRQNSGLLTTVQPNLNEMRQVFDKFDTNRDGKISKEEYRATHRALRQGNAIEEVRKIFEVVDLNRDGFIDFNEFVEAQKKGGGNRTMDIHGAFQMFDTNGDGKISAEEVMAVLTRLGERCSLEDCRRMVMAVDADGDGIINMDEFMTMMTRSMTHD</sequence>
<feature type="domain" description="EF-hand" evidence="5">
    <location>
        <begin position="78"/>
        <end position="113"/>
    </location>
</feature>
<dbReference type="SMART" id="SM00054">
    <property type="entry name" value="EFh"/>
    <property type="match status" value="4"/>
</dbReference>
<evidence type="ECO:0000256" key="2">
    <source>
        <dbReference type="ARBA" id="ARBA00022723"/>
    </source>
</evidence>
<organism evidence="6">
    <name type="scientific">Rhizophora mucronata</name>
    <name type="common">Asiatic mangrove</name>
    <dbReference type="NCBI Taxonomy" id="61149"/>
    <lineage>
        <taxon>Eukaryota</taxon>
        <taxon>Viridiplantae</taxon>
        <taxon>Streptophyta</taxon>
        <taxon>Embryophyta</taxon>
        <taxon>Tracheophyta</taxon>
        <taxon>Spermatophyta</taxon>
        <taxon>Magnoliopsida</taxon>
        <taxon>eudicotyledons</taxon>
        <taxon>Gunneridae</taxon>
        <taxon>Pentapetalae</taxon>
        <taxon>rosids</taxon>
        <taxon>fabids</taxon>
        <taxon>Malpighiales</taxon>
        <taxon>Rhizophoraceae</taxon>
        <taxon>Rhizophora</taxon>
    </lineage>
</organism>
<feature type="domain" description="EF-hand" evidence="5">
    <location>
        <begin position="121"/>
        <end position="148"/>
    </location>
</feature>
<dbReference type="Gene3D" id="1.10.238.10">
    <property type="entry name" value="EF-hand"/>
    <property type="match status" value="2"/>
</dbReference>
<feature type="domain" description="EF-hand" evidence="5">
    <location>
        <begin position="149"/>
        <end position="184"/>
    </location>
</feature>
<dbReference type="AlphaFoldDB" id="A0A2P2P2Y0"/>
<evidence type="ECO:0000259" key="5">
    <source>
        <dbReference type="PROSITE" id="PS50222"/>
    </source>
</evidence>
<dbReference type="GO" id="GO:0005509">
    <property type="term" value="F:calcium ion binding"/>
    <property type="evidence" value="ECO:0007669"/>
    <property type="project" value="InterPro"/>
</dbReference>
<dbReference type="SUPFAM" id="SSF47473">
    <property type="entry name" value="EF-hand"/>
    <property type="match status" value="1"/>
</dbReference>
<dbReference type="EMBL" id="GGEC01068598">
    <property type="protein sequence ID" value="MBX49082.1"/>
    <property type="molecule type" value="Transcribed_RNA"/>
</dbReference>
<evidence type="ECO:0000256" key="3">
    <source>
        <dbReference type="ARBA" id="ARBA00022737"/>
    </source>
</evidence>
<evidence type="ECO:0000313" key="6">
    <source>
        <dbReference type="EMBL" id="MBX49082.1"/>
    </source>
</evidence>
<keyword evidence="4" id="KW-0106">Calcium</keyword>
<protein>
    <recommendedName>
        <fullName evidence="5">EF-hand domain-containing protein</fullName>
    </recommendedName>
</protein>
<dbReference type="PROSITE" id="PS00018">
    <property type="entry name" value="EF_HAND_1"/>
    <property type="match status" value="4"/>
</dbReference>
<dbReference type="FunFam" id="1.10.238.10:FF:000089">
    <property type="entry name" value="calmodulin-like protein 3"/>
    <property type="match status" value="1"/>
</dbReference>
<accession>A0A2P2P2Y0</accession>
<comment type="function">
    <text evidence="1">Potential calcium sensor.</text>
</comment>
<keyword evidence="2" id="KW-0479">Metal-binding</keyword>
<dbReference type="PRINTS" id="PR00450">
    <property type="entry name" value="RECOVERIN"/>
</dbReference>
<dbReference type="InterPro" id="IPR018247">
    <property type="entry name" value="EF_Hand_1_Ca_BS"/>
</dbReference>
<keyword evidence="3" id="KW-0677">Repeat</keyword>
<reference evidence="6" key="1">
    <citation type="submission" date="2018-02" db="EMBL/GenBank/DDBJ databases">
        <title>Rhizophora mucronata_Transcriptome.</title>
        <authorList>
            <person name="Meera S.P."/>
            <person name="Sreeshan A."/>
            <person name="Augustine A."/>
        </authorList>
    </citation>
    <scope>NUCLEOTIDE SEQUENCE</scope>
    <source>
        <tissue evidence="6">Leaf</tissue>
    </source>
</reference>
<feature type="domain" description="EF-hand" evidence="5">
    <location>
        <begin position="42"/>
        <end position="77"/>
    </location>
</feature>
<proteinExistence type="predicted"/>
<dbReference type="PROSITE" id="PS50222">
    <property type="entry name" value="EF_HAND_2"/>
    <property type="match status" value="4"/>
</dbReference>